<dbReference type="Proteomes" id="UP000181980">
    <property type="component" value="Unassembled WGS sequence"/>
</dbReference>
<dbReference type="AlphaFoldDB" id="A0A1H5P8S3"/>
<dbReference type="OrthoDB" id="5197203at2"/>
<evidence type="ECO:0000256" key="1">
    <source>
        <dbReference type="SAM" id="MobiDB-lite"/>
    </source>
</evidence>
<dbReference type="STRING" id="561176.SAMN04488561_3924"/>
<protein>
    <submittedName>
        <fullName evidence="2">Uncharacterized protein</fullName>
    </submittedName>
</protein>
<evidence type="ECO:0000313" key="3">
    <source>
        <dbReference type="Proteomes" id="UP000181980"/>
    </source>
</evidence>
<feature type="compositionally biased region" description="Basic and acidic residues" evidence="1">
    <location>
        <begin position="176"/>
        <end position="201"/>
    </location>
</feature>
<name>A0A1H5P8S3_9ACTN</name>
<organism evidence="2 3">
    <name type="scientific">Jiangella alba</name>
    <dbReference type="NCBI Taxonomy" id="561176"/>
    <lineage>
        <taxon>Bacteria</taxon>
        <taxon>Bacillati</taxon>
        <taxon>Actinomycetota</taxon>
        <taxon>Actinomycetes</taxon>
        <taxon>Jiangellales</taxon>
        <taxon>Jiangellaceae</taxon>
        <taxon>Jiangella</taxon>
    </lineage>
</organism>
<gene>
    <name evidence="2" type="ORF">SAMN04488561_3924</name>
</gene>
<accession>A0A1H5P8S3</accession>
<dbReference type="RefSeq" id="WP_069109720.1">
    <property type="nucleotide sequence ID" value="NZ_KV757181.1"/>
</dbReference>
<feature type="compositionally biased region" description="Gly residues" evidence="1">
    <location>
        <begin position="219"/>
        <end position="261"/>
    </location>
</feature>
<evidence type="ECO:0000313" key="2">
    <source>
        <dbReference type="EMBL" id="SEF10323.1"/>
    </source>
</evidence>
<sequence>MLPLHLLDEDAVEALLTGRPVTPGLAPLAGAVGQLRAAARQPVRPSEELARRMATGDFSGIPPAPLSPEPAGRRRIRAWLTGVSPRARVVTGAVVVFTGLTAATAAGALPGGAQAHVEKFIETVTPISFQHDEPGTDVVEDVSDTGTTTEPDTGRPEDPGEPVRPPGKPETPPGKPPEKPDNPNKPEEPPGKPPEKPDNPNKPESPPGKPEKPEKPGNEGNGNGNSGNGNSGNGQGNSGNNGNGNGNGNSGNGNNGNGNGP</sequence>
<reference evidence="3" key="1">
    <citation type="submission" date="2016-10" db="EMBL/GenBank/DDBJ databases">
        <authorList>
            <person name="Varghese N."/>
            <person name="Submissions S."/>
        </authorList>
    </citation>
    <scope>NUCLEOTIDE SEQUENCE [LARGE SCALE GENOMIC DNA]</scope>
    <source>
        <strain evidence="3">DSM 45237</strain>
    </source>
</reference>
<keyword evidence="3" id="KW-1185">Reference proteome</keyword>
<proteinExistence type="predicted"/>
<dbReference type="EMBL" id="FNUC01000004">
    <property type="protein sequence ID" value="SEF10323.1"/>
    <property type="molecule type" value="Genomic_DNA"/>
</dbReference>
<feature type="compositionally biased region" description="Pro residues" evidence="1">
    <location>
        <begin position="162"/>
        <end position="175"/>
    </location>
</feature>
<feature type="region of interest" description="Disordered" evidence="1">
    <location>
        <begin position="127"/>
        <end position="261"/>
    </location>
</feature>